<dbReference type="AlphaFoldDB" id="A0A9W6Y8V4"/>
<protein>
    <submittedName>
        <fullName evidence="1">Unnamed protein product</fullName>
    </submittedName>
</protein>
<dbReference type="EMBL" id="BSXT01004100">
    <property type="protein sequence ID" value="GMF56693.1"/>
    <property type="molecule type" value="Genomic_DNA"/>
</dbReference>
<organism evidence="1 2">
    <name type="scientific">Phytophthora fragariaefolia</name>
    <dbReference type="NCBI Taxonomy" id="1490495"/>
    <lineage>
        <taxon>Eukaryota</taxon>
        <taxon>Sar</taxon>
        <taxon>Stramenopiles</taxon>
        <taxon>Oomycota</taxon>
        <taxon>Peronosporomycetes</taxon>
        <taxon>Peronosporales</taxon>
        <taxon>Peronosporaceae</taxon>
        <taxon>Phytophthora</taxon>
    </lineage>
</organism>
<gene>
    <name evidence="1" type="ORF">Pfra01_002407300</name>
</gene>
<proteinExistence type="predicted"/>
<dbReference type="Proteomes" id="UP001165121">
    <property type="component" value="Unassembled WGS sequence"/>
</dbReference>
<accession>A0A9W6Y8V4</accession>
<reference evidence="1" key="1">
    <citation type="submission" date="2023-04" db="EMBL/GenBank/DDBJ databases">
        <title>Phytophthora fragariaefolia NBRC 109709.</title>
        <authorList>
            <person name="Ichikawa N."/>
            <person name="Sato H."/>
            <person name="Tonouchi N."/>
        </authorList>
    </citation>
    <scope>NUCLEOTIDE SEQUENCE</scope>
    <source>
        <strain evidence="1">NBRC 109709</strain>
    </source>
</reference>
<evidence type="ECO:0000313" key="2">
    <source>
        <dbReference type="Proteomes" id="UP001165121"/>
    </source>
</evidence>
<comment type="caution">
    <text evidence="1">The sequence shown here is derived from an EMBL/GenBank/DDBJ whole genome shotgun (WGS) entry which is preliminary data.</text>
</comment>
<keyword evidence="2" id="KW-1185">Reference proteome</keyword>
<evidence type="ECO:0000313" key="1">
    <source>
        <dbReference type="EMBL" id="GMF56693.1"/>
    </source>
</evidence>
<sequence length="148" mass="16318">MGIEFFGGDRQSCEFAGRETNDTMLKNSPTPLRKELCISTEITVRAYQHLPYATCQHTFTAPTFRDELAQFQSPTATNRILRKHDTFNDARSGRAAKPKRSGPPITVIEAAVATALRSRSLLLCVSVTELLGRSVPSPLTSSSWTTDT</sequence>
<name>A0A9W6Y8V4_9STRA</name>